<keyword evidence="2" id="KW-0408">Iron</keyword>
<name>A0A498ID39_MALDO</name>
<comment type="caution">
    <text evidence="5">The sequence shown here is derived from an EMBL/GenBank/DDBJ whole genome shotgun (WGS) entry which is preliminary data.</text>
</comment>
<feature type="domain" description="Non-haem dioxygenase N-terminal" evidence="4">
    <location>
        <begin position="101"/>
        <end position="188"/>
    </location>
</feature>
<dbReference type="AlphaFoldDB" id="A0A498ID39"/>
<keyword evidence="6" id="KW-1185">Reference proteome</keyword>
<evidence type="ECO:0000256" key="2">
    <source>
        <dbReference type="ARBA" id="ARBA00023004"/>
    </source>
</evidence>
<gene>
    <name evidence="5" type="ORF">DVH24_018966</name>
</gene>
<sequence length="461" mass="50513">MNEMQIGKAHDADKAFPGCLGRMVNLFDLGNGVSGNKLLTDKPHRDGSSLSRSQSDGGPRPGLLRHNLGCRWLHDGSDAGHCQQDAEPHLRGDHDAPHLHTHHRSSIVDQINQACRKFGFFQVTNHGIPLAALDRTISAIKAFHEQPAEVKTRVYRRDMVTGVNYAYNFDLYSSKAASWRDTLAVRLGPTPANPLGVPEICRDAVAEWDQEQILNDNQPDMDDCEGCENQDEEPVAMVKESPSGDEAANSNDSDWGMDCSTVSFTQRPGCLTSLATRRVVVPIRPKAYTDCANVCPCGCCATTSSSSSSSSSSRFPAGDGVRVSKILESEPSFRRSRSVAVPFLRSTSKFLGGAFRHADFDFAGDRSEPQSGGRTKTPSFWSSVFRSSHRSKTSEVNNGEHETTAEKKAEGEIQEEEEDADAAMRRKMMRKSRSVAVPMMSSKAGDNVRVLLTAMFHDVCS</sequence>
<evidence type="ECO:0000259" key="4">
    <source>
        <dbReference type="Pfam" id="PF14226"/>
    </source>
</evidence>
<feature type="region of interest" description="Disordered" evidence="3">
    <location>
        <begin position="366"/>
        <end position="419"/>
    </location>
</feature>
<dbReference type="GO" id="GO:0046872">
    <property type="term" value="F:metal ion binding"/>
    <property type="evidence" value="ECO:0007669"/>
    <property type="project" value="UniProtKB-KW"/>
</dbReference>
<feature type="compositionally biased region" description="Polar residues" evidence="3">
    <location>
        <begin position="369"/>
        <end position="386"/>
    </location>
</feature>
<evidence type="ECO:0000313" key="5">
    <source>
        <dbReference type="EMBL" id="RXH81366.1"/>
    </source>
</evidence>
<keyword evidence="1" id="KW-0479">Metal-binding</keyword>
<reference evidence="5 6" key="1">
    <citation type="submission" date="2018-10" db="EMBL/GenBank/DDBJ databases">
        <title>A high-quality apple genome assembly.</title>
        <authorList>
            <person name="Hu J."/>
        </authorList>
    </citation>
    <scope>NUCLEOTIDE SEQUENCE [LARGE SCALE GENOMIC DNA]</scope>
    <source>
        <strain evidence="6">cv. HFTH1</strain>
        <tissue evidence="5">Young leaf</tissue>
    </source>
</reference>
<feature type="region of interest" description="Disordered" evidence="3">
    <location>
        <begin position="38"/>
        <end position="61"/>
    </location>
</feature>
<dbReference type="EMBL" id="RDQH01000338">
    <property type="protein sequence ID" value="RXH81366.1"/>
    <property type="molecule type" value="Genomic_DNA"/>
</dbReference>
<evidence type="ECO:0000256" key="3">
    <source>
        <dbReference type="SAM" id="MobiDB-lite"/>
    </source>
</evidence>
<dbReference type="Proteomes" id="UP000290289">
    <property type="component" value="Chromosome 12"/>
</dbReference>
<dbReference type="PANTHER" id="PTHR34197">
    <property type="entry name" value="OS04G0591300 PROTEIN"/>
    <property type="match status" value="1"/>
</dbReference>
<evidence type="ECO:0000256" key="1">
    <source>
        <dbReference type="ARBA" id="ARBA00022723"/>
    </source>
</evidence>
<dbReference type="SUPFAM" id="SSF51197">
    <property type="entry name" value="Clavaminate synthase-like"/>
    <property type="match status" value="1"/>
</dbReference>
<dbReference type="PANTHER" id="PTHR34197:SF2">
    <property type="entry name" value="OS04G0591300 PROTEIN"/>
    <property type="match status" value="1"/>
</dbReference>
<protein>
    <recommendedName>
        <fullName evidence="4">Non-haem dioxygenase N-terminal domain-containing protein</fullName>
    </recommendedName>
</protein>
<dbReference type="InterPro" id="IPR027443">
    <property type="entry name" value="IPNS-like_sf"/>
</dbReference>
<evidence type="ECO:0000313" key="6">
    <source>
        <dbReference type="Proteomes" id="UP000290289"/>
    </source>
</evidence>
<proteinExistence type="predicted"/>
<dbReference type="Pfam" id="PF14226">
    <property type="entry name" value="DIOX_N"/>
    <property type="match status" value="1"/>
</dbReference>
<accession>A0A498ID39</accession>
<organism evidence="5 6">
    <name type="scientific">Malus domestica</name>
    <name type="common">Apple</name>
    <name type="synonym">Pyrus malus</name>
    <dbReference type="NCBI Taxonomy" id="3750"/>
    <lineage>
        <taxon>Eukaryota</taxon>
        <taxon>Viridiplantae</taxon>
        <taxon>Streptophyta</taxon>
        <taxon>Embryophyta</taxon>
        <taxon>Tracheophyta</taxon>
        <taxon>Spermatophyta</taxon>
        <taxon>Magnoliopsida</taxon>
        <taxon>eudicotyledons</taxon>
        <taxon>Gunneridae</taxon>
        <taxon>Pentapetalae</taxon>
        <taxon>rosids</taxon>
        <taxon>fabids</taxon>
        <taxon>Rosales</taxon>
        <taxon>Rosaceae</taxon>
        <taxon>Amygdaloideae</taxon>
        <taxon>Maleae</taxon>
        <taxon>Malus</taxon>
    </lineage>
</organism>
<dbReference type="Gene3D" id="2.60.120.330">
    <property type="entry name" value="B-lactam Antibiotic, Isopenicillin N Synthase, Chain"/>
    <property type="match status" value="1"/>
</dbReference>
<dbReference type="InterPro" id="IPR026992">
    <property type="entry name" value="DIOX_N"/>
</dbReference>
<feature type="compositionally biased region" description="Basic and acidic residues" evidence="3">
    <location>
        <begin position="398"/>
        <end position="411"/>
    </location>
</feature>